<dbReference type="Proteomes" id="UP000704176">
    <property type="component" value="Unassembled WGS sequence"/>
</dbReference>
<reference evidence="3 4" key="1">
    <citation type="submission" date="2021-09" db="EMBL/GenBank/DDBJ databases">
        <title>The complete genome sequence of a new microorganism.</title>
        <authorList>
            <person name="Zi Z."/>
        </authorList>
    </citation>
    <scope>NUCLEOTIDE SEQUENCE [LARGE SCALE GENOMIC DNA]</scope>
    <source>
        <strain evidence="3 4">WGZ8</strain>
    </source>
</reference>
<dbReference type="InterPro" id="IPR009003">
    <property type="entry name" value="Peptidase_S1_PA"/>
</dbReference>
<dbReference type="Gene3D" id="1.10.101.10">
    <property type="entry name" value="PGBD-like superfamily/PGBD"/>
    <property type="match status" value="1"/>
</dbReference>
<dbReference type="EMBL" id="JAIRBM010000020">
    <property type="protein sequence ID" value="MBZ6078647.1"/>
    <property type="molecule type" value="Genomic_DNA"/>
</dbReference>
<dbReference type="Pfam" id="PF01471">
    <property type="entry name" value="PG_binding_1"/>
    <property type="match status" value="1"/>
</dbReference>
<comment type="caution">
    <text evidence="3">The sequence shown here is derived from an EMBL/GenBank/DDBJ whole genome shotgun (WGS) entry which is preliminary data.</text>
</comment>
<evidence type="ECO:0000313" key="3">
    <source>
        <dbReference type="EMBL" id="MBZ6078647.1"/>
    </source>
</evidence>
<gene>
    <name evidence="3" type="ORF">K9B37_20510</name>
</gene>
<sequence>MNYAPPKLALCVCALLWGVANPWTVTLSWAQPAPSTRAPDPAIDAARSAFEALPEADRRGIQEGLIWTGDYSGVADGTFGRQTFDAMSTFQKNTGRPSTGILSAADRNTLQANARNDRTAVGFETVIDAKSGVQLGVPLKLLSKSGDNPNGGSRWQSADGKVTLDTRVAPGDATLSSIYDRNLAIKTPGRVVTYKVLRPDFFVIAGETPAGKFYTRYAGAASGIRAFSIGYDKSVAPQFDRLVVAIANSFVPFPTGPGPIVAQPASVPATPSPPTVTGGQAPYGTGLILGKRHVLTAAPLDRCKEIRIRNAKVQQINGKGPFLLEMSQDLEGRPAALSPDTAAVGQRALVFAFGNDGDGEKLLAAAATIEDGQTLTGALQPGASGAPVISEAGALIGLVNAAPSSSRQIAGIVPSARYAVVPANLLTERFPSLASILTKPAAPMESTADIAGIVRSSIVPITCSL</sequence>
<dbReference type="RefSeq" id="WP_224315396.1">
    <property type="nucleotide sequence ID" value="NZ_JAIRBM010000020.1"/>
</dbReference>
<feature type="chain" id="PRO_5045522382" evidence="1">
    <location>
        <begin position="23"/>
        <end position="465"/>
    </location>
</feature>
<evidence type="ECO:0000256" key="1">
    <source>
        <dbReference type="SAM" id="SignalP"/>
    </source>
</evidence>
<evidence type="ECO:0000313" key="4">
    <source>
        <dbReference type="Proteomes" id="UP000704176"/>
    </source>
</evidence>
<dbReference type="InterPro" id="IPR036365">
    <property type="entry name" value="PGBD-like_sf"/>
</dbReference>
<protein>
    <submittedName>
        <fullName evidence="3">Peptidoglycan-binding protein</fullName>
    </submittedName>
</protein>
<evidence type="ECO:0000259" key="2">
    <source>
        <dbReference type="Pfam" id="PF01471"/>
    </source>
</evidence>
<accession>A0ABS7VSV8</accession>
<proteinExistence type="predicted"/>
<keyword evidence="4" id="KW-1185">Reference proteome</keyword>
<dbReference type="SUPFAM" id="SSF50494">
    <property type="entry name" value="Trypsin-like serine proteases"/>
    <property type="match status" value="1"/>
</dbReference>
<keyword evidence="1" id="KW-0732">Signal</keyword>
<dbReference type="SUPFAM" id="SSF47090">
    <property type="entry name" value="PGBD-like"/>
    <property type="match status" value="1"/>
</dbReference>
<feature type="signal peptide" evidence="1">
    <location>
        <begin position="1"/>
        <end position="22"/>
    </location>
</feature>
<name>A0ABS7VSV8_9HYPH</name>
<dbReference type="InterPro" id="IPR002477">
    <property type="entry name" value="Peptidoglycan-bd-like"/>
</dbReference>
<feature type="domain" description="Peptidoglycan binding-like" evidence="2">
    <location>
        <begin position="56"/>
        <end position="104"/>
    </location>
</feature>
<organism evidence="3 4">
    <name type="scientific">Microvirga puerhi</name>
    <dbReference type="NCBI Taxonomy" id="2876078"/>
    <lineage>
        <taxon>Bacteria</taxon>
        <taxon>Pseudomonadati</taxon>
        <taxon>Pseudomonadota</taxon>
        <taxon>Alphaproteobacteria</taxon>
        <taxon>Hyphomicrobiales</taxon>
        <taxon>Methylobacteriaceae</taxon>
        <taxon>Microvirga</taxon>
    </lineage>
</organism>
<dbReference type="InterPro" id="IPR036366">
    <property type="entry name" value="PGBDSf"/>
</dbReference>